<evidence type="ECO:0000256" key="6">
    <source>
        <dbReference type="ARBA" id="ARBA00033752"/>
    </source>
</evidence>
<comment type="subcellular location">
    <subcellularLocation>
        <location evidence="1">Mitochondrion</location>
    </subcellularLocation>
</comment>
<organism evidence="8 9">
    <name type="scientific">Kazachstania africana (strain ATCC 22294 / BCRC 22015 / CBS 2517 / CECT 1963 / NBRC 1671 / NRRL Y-8276)</name>
    <name type="common">Yeast</name>
    <name type="synonym">Kluyveromyces africanus</name>
    <dbReference type="NCBI Taxonomy" id="1071382"/>
    <lineage>
        <taxon>Eukaryota</taxon>
        <taxon>Fungi</taxon>
        <taxon>Dikarya</taxon>
        <taxon>Ascomycota</taxon>
        <taxon>Saccharomycotina</taxon>
        <taxon>Saccharomycetes</taxon>
        <taxon>Saccharomycetales</taxon>
        <taxon>Saccharomycetaceae</taxon>
        <taxon>Kazachstania</taxon>
    </lineage>
</organism>
<gene>
    <name evidence="8" type="primary">KAFR0C04210</name>
    <name evidence="8" type="ORF">KAFR_0C04210</name>
</gene>
<dbReference type="InParanoid" id="H2ASR2"/>
<dbReference type="FunCoup" id="H2ASR2">
    <property type="interactions" value="122"/>
</dbReference>
<accession>H2ASR2</accession>
<keyword evidence="5" id="KW-0687">Ribonucleoprotein</keyword>
<proteinExistence type="inferred from homology"/>
<dbReference type="GeneID" id="13885331"/>
<sequence length="101" mass="11777">MLRLSRRFFSHSRSVLQSTKCLLVSSCPEGTPLKLGVRKGQKPPLALKDEEYPGWLWSVLNEESANTQKELSPIQELELRRKQLRKLNRDKIKQKNFLSEL</sequence>
<evidence type="ECO:0000256" key="2">
    <source>
        <dbReference type="ARBA" id="ARBA00022946"/>
    </source>
</evidence>
<dbReference type="OrthoDB" id="10252718at2759"/>
<evidence type="ECO:0000256" key="5">
    <source>
        <dbReference type="ARBA" id="ARBA00023274"/>
    </source>
</evidence>
<dbReference type="AlphaFoldDB" id="H2ASR2"/>
<keyword evidence="3" id="KW-0689">Ribosomal protein</keyword>
<dbReference type="GO" id="GO:0005762">
    <property type="term" value="C:mitochondrial large ribosomal subunit"/>
    <property type="evidence" value="ECO:0007669"/>
    <property type="project" value="EnsemblFungi"/>
</dbReference>
<dbReference type="Proteomes" id="UP000005220">
    <property type="component" value="Chromosome 3"/>
</dbReference>
<dbReference type="InterPro" id="IPR013870">
    <property type="entry name" value="Ribosomal_mL54"/>
</dbReference>
<evidence type="ECO:0000256" key="4">
    <source>
        <dbReference type="ARBA" id="ARBA00023128"/>
    </source>
</evidence>
<protein>
    <recommendedName>
        <fullName evidence="7">Large ribosomal subunit protein mL54</fullName>
    </recommendedName>
</protein>
<name>H2ASR2_KAZAF</name>
<keyword evidence="2" id="KW-0809">Transit peptide</keyword>
<dbReference type="PANTHER" id="PTHR28595">
    <property type="entry name" value="39S RIBOSOMAL PROTEIN L54, MITOCHONDRIAL"/>
    <property type="match status" value="1"/>
</dbReference>
<dbReference type="HOGENOM" id="CLU_144297_2_0_1"/>
<dbReference type="GO" id="GO:0003735">
    <property type="term" value="F:structural constituent of ribosome"/>
    <property type="evidence" value="ECO:0007669"/>
    <property type="project" value="EnsemblFungi"/>
</dbReference>
<evidence type="ECO:0000256" key="1">
    <source>
        <dbReference type="ARBA" id="ARBA00004173"/>
    </source>
</evidence>
<dbReference type="PANTHER" id="PTHR28595:SF1">
    <property type="entry name" value="LARGE RIBOSOMAL SUBUNIT PROTEIN ML54"/>
    <property type="match status" value="1"/>
</dbReference>
<keyword evidence="4" id="KW-0496">Mitochondrion</keyword>
<dbReference type="STRING" id="1071382.H2ASR2"/>
<comment type="similarity">
    <text evidence="6">Belongs to the mitochondrion-specific ribosomal protein mL54 family.</text>
</comment>
<dbReference type="RefSeq" id="XP_003956547.1">
    <property type="nucleotide sequence ID" value="XM_003956498.1"/>
</dbReference>
<evidence type="ECO:0000256" key="3">
    <source>
        <dbReference type="ARBA" id="ARBA00022980"/>
    </source>
</evidence>
<dbReference type="Pfam" id="PF08561">
    <property type="entry name" value="Ribosomal_L37"/>
    <property type="match status" value="1"/>
</dbReference>
<dbReference type="EMBL" id="HE650823">
    <property type="protein sequence ID" value="CCF57412.1"/>
    <property type="molecule type" value="Genomic_DNA"/>
</dbReference>
<evidence type="ECO:0000256" key="7">
    <source>
        <dbReference type="ARBA" id="ARBA00035179"/>
    </source>
</evidence>
<evidence type="ECO:0000313" key="9">
    <source>
        <dbReference type="Proteomes" id="UP000005220"/>
    </source>
</evidence>
<reference evidence="8 9" key="1">
    <citation type="journal article" date="2011" name="Proc. Natl. Acad. Sci. U.S.A.">
        <title>Evolutionary erosion of yeast sex chromosomes by mating-type switching accidents.</title>
        <authorList>
            <person name="Gordon J.L."/>
            <person name="Armisen D."/>
            <person name="Proux-Wera E."/>
            <person name="Oheigeartaigh S.S."/>
            <person name="Byrne K.P."/>
            <person name="Wolfe K.H."/>
        </authorList>
    </citation>
    <scope>NUCLEOTIDE SEQUENCE [LARGE SCALE GENOMIC DNA]</scope>
    <source>
        <strain evidence="9">ATCC 22294 / BCRC 22015 / CBS 2517 / CECT 1963 / NBRC 1671 / NRRL Y-8276</strain>
    </source>
</reference>
<keyword evidence="9" id="KW-1185">Reference proteome</keyword>
<dbReference type="eggNOG" id="KOG3435">
    <property type="taxonomic scope" value="Eukaryota"/>
</dbReference>
<dbReference type="KEGG" id="kaf:KAFR_0C04210"/>
<evidence type="ECO:0000313" key="8">
    <source>
        <dbReference type="EMBL" id="CCF57412.1"/>
    </source>
</evidence>